<evidence type="ECO:0000256" key="1">
    <source>
        <dbReference type="ARBA" id="ARBA00005695"/>
    </source>
</evidence>
<dbReference type="RefSeq" id="WP_204719144.1">
    <property type="nucleotide sequence ID" value="NZ_JACSNR010000001.1"/>
</dbReference>
<name>A0ABS2GKF8_9FIRM</name>
<keyword evidence="7" id="KW-1185">Reference proteome</keyword>
<evidence type="ECO:0000256" key="2">
    <source>
        <dbReference type="ARBA" id="ARBA00022448"/>
    </source>
</evidence>
<reference evidence="6 7" key="1">
    <citation type="journal article" date="2021" name="Sci. Rep.">
        <title>The distribution of antibiotic resistance genes in chicken gut microbiota commensals.</title>
        <authorList>
            <person name="Juricova H."/>
            <person name="Matiasovicova J."/>
            <person name="Kubasova T."/>
            <person name="Cejkova D."/>
            <person name="Rychlik I."/>
        </authorList>
    </citation>
    <scope>NUCLEOTIDE SEQUENCE [LARGE SCALE GENOMIC DNA]</scope>
    <source>
        <strain evidence="6 7">An564</strain>
    </source>
</reference>
<dbReference type="SUPFAM" id="SSF53850">
    <property type="entry name" value="Periplasmic binding protein-like II"/>
    <property type="match status" value="1"/>
</dbReference>
<dbReference type="InterPro" id="IPR039424">
    <property type="entry name" value="SBP_5"/>
</dbReference>
<dbReference type="PROSITE" id="PS51257">
    <property type="entry name" value="PROKAR_LIPOPROTEIN"/>
    <property type="match status" value="1"/>
</dbReference>
<comment type="caution">
    <text evidence="6">The sequence shown here is derived from an EMBL/GenBank/DDBJ whole genome shotgun (WGS) entry which is preliminary data.</text>
</comment>
<dbReference type="EMBL" id="JACSNR010000001">
    <property type="protein sequence ID" value="MBM6922091.1"/>
    <property type="molecule type" value="Genomic_DNA"/>
</dbReference>
<keyword evidence="3 4" id="KW-0732">Signal</keyword>
<dbReference type="CDD" id="cd00995">
    <property type="entry name" value="PBP2_NikA_DppA_OppA_like"/>
    <property type="match status" value="1"/>
</dbReference>
<dbReference type="PANTHER" id="PTHR30290">
    <property type="entry name" value="PERIPLASMIC BINDING COMPONENT OF ABC TRANSPORTER"/>
    <property type="match status" value="1"/>
</dbReference>
<sequence length="501" mass="55093">MKKRLLAGTLALCLLLSGCGGFRDVYEDIFGGEPASSGEPQSQTSLLLPVDIDDSLGPYAAQSDMNLSITSLLFDPLFVTDNTFTPQPCLAESITQAGTGEYLVTLRGDVTFSDGSALTAADVVYSFEQTDLQQKRYWQLHTSVESVTEVDSRTVRVKAYRSDRNIAGLLDFPIVKNGSGTDSLIGTGRYIYQEQSGRRYLTASESNPGASEKITEIELVSMPDDSTLANALRSGVIHCLYTDYAEEADYALGANSYLFELGNVVYIGYSSQNALTSQRQFRTLVSEMVNRDSIVSDIYYNKATPALTPFPAGYYDLPEQEHSDLGDDRIRMELELMGVTLEESGWRSYEDEPVNLSVLVNSENPFRVRVAETVVRYLGYYGIQAEVEAVEYESYLSRLAAGDFDLFIAEVCVGDNVDISPLISGSSVGISGDCSDAQLLEQYYAYCAGTLDCAGLLEQFDTYVPVTPLVYRQGGAVVSPSFQAKMTPISQDIFYNIDEWQ</sequence>
<evidence type="ECO:0000256" key="3">
    <source>
        <dbReference type="ARBA" id="ARBA00022729"/>
    </source>
</evidence>
<protein>
    <submittedName>
        <fullName evidence="6">ABC transporter substrate-binding protein</fullName>
    </submittedName>
</protein>
<evidence type="ECO:0000256" key="4">
    <source>
        <dbReference type="SAM" id="SignalP"/>
    </source>
</evidence>
<evidence type="ECO:0000259" key="5">
    <source>
        <dbReference type="Pfam" id="PF00496"/>
    </source>
</evidence>
<feature type="chain" id="PRO_5046385026" evidence="4">
    <location>
        <begin position="24"/>
        <end position="501"/>
    </location>
</feature>
<feature type="domain" description="Solute-binding protein family 5" evidence="5">
    <location>
        <begin position="85"/>
        <end position="411"/>
    </location>
</feature>
<organism evidence="6 7">
    <name type="scientific">Hydrogenoanaerobacterium saccharovorans</name>
    <dbReference type="NCBI Taxonomy" id="474960"/>
    <lineage>
        <taxon>Bacteria</taxon>
        <taxon>Bacillati</taxon>
        <taxon>Bacillota</taxon>
        <taxon>Clostridia</taxon>
        <taxon>Eubacteriales</taxon>
        <taxon>Oscillospiraceae</taxon>
        <taxon>Hydrogenoanaerobacterium</taxon>
    </lineage>
</organism>
<proteinExistence type="inferred from homology"/>
<dbReference type="Proteomes" id="UP000724149">
    <property type="component" value="Unassembled WGS sequence"/>
</dbReference>
<dbReference type="Pfam" id="PF00496">
    <property type="entry name" value="SBP_bac_5"/>
    <property type="match status" value="1"/>
</dbReference>
<dbReference type="InterPro" id="IPR000914">
    <property type="entry name" value="SBP_5_dom"/>
</dbReference>
<dbReference type="Gene3D" id="3.40.190.10">
    <property type="entry name" value="Periplasmic binding protein-like II"/>
    <property type="match status" value="1"/>
</dbReference>
<evidence type="ECO:0000313" key="7">
    <source>
        <dbReference type="Proteomes" id="UP000724149"/>
    </source>
</evidence>
<feature type="signal peptide" evidence="4">
    <location>
        <begin position="1"/>
        <end position="23"/>
    </location>
</feature>
<gene>
    <name evidence="6" type="ORF">H9X81_00055</name>
</gene>
<evidence type="ECO:0000313" key="6">
    <source>
        <dbReference type="EMBL" id="MBM6922091.1"/>
    </source>
</evidence>
<accession>A0ABS2GKF8</accession>
<comment type="similarity">
    <text evidence="1">Belongs to the bacterial solute-binding protein 5 family.</text>
</comment>
<dbReference type="PANTHER" id="PTHR30290:SF9">
    <property type="entry name" value="OLIGOPEPTIDE-BINDING PROTEIN APPA"/>
    <property type="match status" value="1"/>
</dbReference>
<dbReference type="Gene3D" id="3.10.105.10">
    <property type="entry name" value="Dipeptide-binding Protein, Domain 3"/>
    <property type="match status" value="1"/>
</dbReference>
<keyword evidence="2" id="KW-0813">Transport</keyword>